<dbReference type="InterPro" id="IPR010268">
    <property type="entry name" value="PaREP1"/>
</dbReference>
<organism evidence="1 2">
    <name type="scientific">Pyrobaculum oguniense (strain DSM 13380 / JCM 10595 / TE7)</name>
    <dbReference type="NCBI Taxonomy" id="698757"/>
    <lineage>
        <taxon>Archaea</taxon>
        <taxon>Thermoproteota</taxon>
        <taxon>Thermoprotei</taxon>
        <taxon>Thermoproteales</taxon>
        <taxon>Thermoproteaceae</taxon>
        <taxon>Pyrobaculum</taxon>
    </lineage>
</organism>
<proteinExistence type="predicted"/>
<accession>H6QCQ6</accession>
<dbReference type="EMBL" id="CP003316">
    <property type="protein sequence ID" value="AFA40102.1"/>
    <property type="molecule type" value="Genomic_DNA"/>
</dbReference>
<dbReference type="AlphaFoldDB" id="H6QCQ6"/>
<name>H6QCQ6_PYROT</name>
<dbReference type="Pfam" id="PF05942">
    <property type="entry name" value="PaREP1"/>
    <property type="match status" value="1"/>
</dbReference>
<sequence>MEALQKPLPKPTAEEYAAARLLEALVEARLALEFLQRGLVRNAAGKAFQSWRAYLAALLRLELDKLLHRAKTEEERRWLVERAVPRVPTTRMVRLSQMLEEVGHQGIAFVTSTALDLHDYQYHGPDPDMALSKYQTRDEAAKDVILLVAEIAKRAEALSQRVKWTTELEEALGVLKEGLRGR</sequence>
<reference evidence="1 2" key="1">
    <citation type="journal article" date="2012" name="Stand. Genomic Sci.">
        <title>Complete genome sequence of Pyrobaculum oguniense.</title>
        <authorList>
            <person name="Bernick D.L."/>
            <person name="Karplus K."/>
            <person name="Lui L.M."/>
            <person name="Coker J.K."/>
            <person name="Murphy J.N."/>
            <person name="Chan P.P."/>
            <person name="Cozen A.E."/>
            <person name="Lowe T.M."/>
        </authorList>
    </citation>
    <scope>NUCLEOTIDE SEQUENCE [LARGE SCALE GENOMIC DNA]</scope>
    <source>
        <strain evidence="1 2">TE7</strain>
    </source>
</reference>
<evidence type="ECO:0000313" key="1">
    <source>
        <dbReference type="EMBL" id="AFA40102.1"/>
    </source>
</evidence>
<evidence type="ECO:0000313" key="2">
    <source>
        <dbReference type="Proteomes" id="UP000009062"/>
    </source>
</evidence>
<keyword evidence="2" id="KW-1185">Reference proteome</keyword>
<gene>
    <name evidence="1" type="ordered locus">Pogu_2075</name>
</gene>
<dbReference type="KEGG" id="pog:Pogu_2075"/>
<dbReference type="Proteomes" id="UP000009062">
    <property type="component" value="Chromosome"/>
</dbReference>
<dbReference type="HOGENOM" id="CLU_118419_0_0_2"/>
<protein>
    <submittedName>
        <fullName evidence="1">Archaeal PaREP1/PaREP8 family</fullName>
    </submittedName>
</protein>
<dbReference type="eggNOG" id="arCOG03712">
    <property type="taxonomic scope" value="Archaea"/>
</dbReference>